<dbReference type="SUPFAM" id="SSF55729">
    <property type="entry name" value="Acyl-CoA N-acyltransferases (Nat)"/>
    <property type="match status" value="1"/>
</dbReference>
<organism evidence="2 3">
    <name type="scientific">Wansuia hejianensis</name>
    <dbReference type="NCBI Taxonomy" id="2763667"/>
    <lineage>
        <taxon>Bacteria</taxon>
        <taxon>Bacillati</taxon>
        <taxon>Bacillota</taxon>
        <taxon>Clostridia</taxon>
        <taxon>Lachnospirales</taxon>
        <taxon>Lachnospiraceae</taxon>
        <taxon>Wansuia</taxon>
    </lineage>
</organism>
<reference evidence="2 3" key="1">
    <citation type="submission" date="2020-08" db="EMBL/GenBank/DDBJ databases">
        <title>Genome public.</title>
        <authorList>
            <person name="Liu C."/>
            <person name="Sun Q."/>
        </authorList>
    </citation>
    <scope>NUCLEOTIDE SEQUENCE [LARGE SCALE GENOMIC DNA]</scope>
    <source>
        <strain evidence="2 3">NSJ-26</strain>
    </source>
</reference>
<sequence length="199" mass="24166">MEIRGKRISIKPFKVEDVYYMRNWGYHENPLLGDYNFPFMTDKEIEIWYKMKAKNFFNKYYGVFNENDILIGYMGIKGINYILRRSTLGIVFDPNYINKGYGTETLKYYLKYYFTKMKMRSMYLEVAEFNTRAYSVYKKMGFKSVGYYLDEFYDSNLDLSSTYYLNAKSSFVISDGKVYNYIYRMRLDREDYLKKFTDI</sequence>
<dbReference type="EMBL" id="JACRTK010000001">
    <property type="protein sequence ID" value="MBC8590379.1"/>
    <property type="molecule type" value="Genomic_DNA"/>
</dbReference>
<dbReference type="PROSITE" id="PS51186">
    <property type="entry name" value="GNAT"/>
    <property type="match status" value="1"/>
</dbReference>
<gene>
    <name evidence="2" type="ORF">H8689_04400</name>
</gene>
<feature type="domain" description="N-acetyltransferase" evidence="1">
    <location>
        <begin position="8"/>
        <end position="166"/>
    </location>
</feature>
<evidence type="ECO:0000313" key="3">
    <source>
        <dbReference type="Proteomes" id="UP000601522"/>
    </source>
</evidence>
<dbReference type="RefSeq" id="WP_249323195.1">
    <property type="nucleotide sequence ID" value="NZ_JACRTK010000001.1"/>
</dbReference>
<dbReference type="PANTHER" id="PTHR43415:SF3">
    <property type="entry name" value="GNAT-FAMILY ACETYLTRANSFERASE"/>
    <property type="match status" value="1"/>
</dbReference>
<evidence type="ECO:0000313" key="2">
    <source>
        <dbReference type="EMBL" id="MBC8590379.1"/>
    </source>
</evidence>
<proteinExistence type="predicted"/>
<keyword evidence="3" id="KW-1185">Reference proteome</keyword>
<accession>A0A926F1V2</accession>
<dbReference type="Gene3D" id="3.40.630.30">
    <property type="match status" value="1"/>
</dbReference>
<comment type="caution">
    <text evidence="2">The sequence shown here is derived from an EMBL/GenBank/DDBJ whole genome shotgun (WGS) entry which is preliminary data.</text>
</comment>
<dbReference type="AlphaFoldDB" id="A0A926F1V2"/>
<dbReference type="InterPro" id="IPR016181">
    <property type="entry name" value="Acyl_CoA_acyltransferase"/>
</dbReference>
<name>A0A926F1V2_9FIRM</name>
<dbReference type="GO" id="GO:0016747">
    <property type="term" value="F:acyltransferase activity, transferring groups other than amino-acyl groups"/>
    <property type="evidence" value="ECO:0007669"/>
    <property type="project" value="InterPro"/>
</dbReference>
<dbReference type="Pfam" id="PF13302">
    <property type="entry name" value="Acetyltransf_3"/>
    <property type="match status" value="1"/>
</dbReference>
<dbReference type="Proteomes" id="UP000601522">
    <property type="component" value="Unassembled WGS sequence"/>
</dbReference>
<protein>
    <submittedName>
        <fullName evidence="2">GNAT family N-acetyltransferase</fullName>
    </submittedName>
</protein>
<dbReference type="PANTHER" id="PTHR43415">
    <property type="entry name" value="SPERMIDINE N(1)-ACETYLTRANSFERASE"/>
    <property type="match status" value="1"/>
</dbReference>
<dbReference type="InterPro" id="IPR000182">
    <property type="entry name" value="GNAT_dom"/>
</dbReference>
<evidence type="ECO:0000259" key="1">
    <source>
        <dbReference type="PROSITE" id="PS51186"/>
    </source>
</evidence>